<gene>
    <name evidence="1" type="ORF">FGK63_14270</name>
</gene>
<dbReference type="SUPFAM" id="SSF52309">
    <property type="entry name" value="N-(deoxy)ribosyltransferase-like"/>
    <property type="match status" value="1"/>
</dbReference>
<organism evidence="1 2">
    <name type="scientific">Ruegeria sediminis</name>
    <dbReference type="NCBI Taxonomy" id="2583820"/>
    <lineage>
        <taxon>Bacteria</taxon>
        <taxon>Pseudomonadati</taxon>
        <taxon>Pseudomonadota</taxon>
        <taxon>Alphaproteobacteria</taxon>
        <taxon>Rhodobacterales</taxon>
        <taxon>Roseobacteraceae</taxon>
        <taxon>Ruegeria</taxon>
    </lineage>
</organism>
<dbReference type="Gene3D" id="3.40.50.450">
    <property type="match status" value="1"/>
</dbReference>
<dbReference type="Proteomes" id="UP001193035">
    <property type="component" value="Unassembled WGS sequence"/>
</dbReference>
<dbReference type="EMBL" id="VCPD01000005">
    <property type="protein sequence ID" value="TMV06320.1"/>
    <property type="molecule type" value="Genomic_DNA"/>
</dbReference>
<comment type="caution">
    <text evidence="1">The sequence shown here is derived from an EMBL/GenBank/DDBJ whole genome shotgun (WGS) entry which is preliminary data.</text>
</comment>
<sequence>MTQKTCFVVSPIGDRGTDVRRQADCVLEYIIKPALAGLDYDEPIRVDRLDKPTHITTEIVQHLISAELVIADLSGSNANVFYELGIRHAFQKPCIMLSNWDPRPPFDVSGSNIIQYVHDDPSSHSEAVTRIRNQIEKFGDGNPVSNPVTVANGFTKLETSGDDKDQIVATLVKKVDDLSGRLLAFERNRELVSDLLTTRNALADFSPENSANRNALRARIYSDDVTGVKRAAWTIRGVDKDSDQQD</sequence>
<reference evidence="1 2" key="1">
    <citation type="submission" date="2019-05" db="EMBL/GenBank/DDBJ databases">
        <title>Ruegeria sp. nov., isolated from tidal flat.</title>
        <authorList>
            <person name="Kim W."/>
        </authorList>
    </citation>
    <scope>NUCLEOTIDE SEQUENCE [LARGE SCALE GENOMIC DNA]</scope>
    <source>
        <strain evidence="1 2">CAU 1488</strain>
    </source>
</reference>
<protein>
    <recommendedName>
        <fullName evidence="3">Nucleoside 2-deoxyribosyltransferase</fullName>
    </recommendedName>
</protein>
<name>A0ABY2WVD3_9RHOB</name>
<evidence type="ECO:0000313" key="2">
    <source>
        <dbReference type="Proteomes" id="UP001193035"/>
    </source>
</evidence>
<evidence type="ECO:0000313" key="1">
    <source>
        <dbReference type="EMBL" id="TMV06320.1"/>
    </source>
</evidence>
<accession>A0ABY2WVD3</accession>
<proteinExistence type="predicted"/>
<dbReference type="RefSeq" id="WP_138843417.1">
    <property type="nucleotide sequence ID" value="NZ_VCPD01000005.1"/>
</dbReference>
<evidence type="ECO:0008006" key="3">
    <source>
        <dbReference type="Google" id="ProtNLM"/>
    </source>
</evidence>
<keyword evidence="2" id="KW-1185">Reference proteome</keyword>